<evidence type="ECO:0000313" key="4">
    <source>
        <dbReference type="EMBL" id="SVC21576.1"/>
    </source>
</evidence>
<dbReference type="PANTHER" id="PTHR45953:SF1">
    <property type="entry name" value="IDURONATE 2-SULFATASE"/>
    <property type="match status" value="1"/>
</dbReference>
<dbReference type="AlphaFoldDB" id="A0A382KC49"/>
<dbReference type="GO" id="GO:0008484">
    <property type="term" value="F:sulfuric ester hydrolase activity"/>
    <property type="evidence" value="ECO:0007669"/>
    <property type="project" value="TreeGrafter"/>
</dbReference>
<reference evidence="4" key="1">
    <citation type="submission" date="2018-05" db="EMBL/GenBank/DDBJ databases">
        <authorList>
            <person name="Lanie J.A."/>
            <person name="Ng W.-L."/>
            <person name="Kazmierczak K.M."/>
            <person name="Andrzejewski T.M."/>
            <person name="Davidsen T.M."/>
            <person name="Wayne K.J."/>
            <person name="Tettelin H."/>
            <person name="Glass J.I."/>
            <person name="Rusch D."/>
            <person name="Podicherti R."/>
            <person name="Tsui H.-C.T."/>
            <person name="Winkler M.E."/>
        </authorList>
    </citation>
    <scope>NUCLEOTIDE SEQUENCE</scope>
</reference>
<dbReference type="Gene3D" id="3.40.720.10">
    <property type="entry name" value="Alkaline Phosphatase, subunit A"/>
    <property type="match status" value="1"/>
</dbReference>
<gene>
    <name evidence="4" type="ORF">METZ01_LOCUS274430</name>
</gene>
<organism evidence="4">
    <name type="scientific">marine metagenome</name>
    <dbReference type="NCBI Taxonomy" id="408172"/>
    <lineage>
        <taxon>unclassified sequences</taxon>
        <taxon>metagenomes</taxon>
        <taxon>ecological metagenomes</taxon>
    </lineage>
</organism>
<dbReference type="GO" id="GO:0046872">
    <property type="term" value="F:metal ion binding"/>
    <property type="evidence" value="ECO:0007669"/>
    <property type="project" value="UniProtKB-KW"/>
</dbReference>
<dbReference type="InterPro" id="IPR017850">
    <property type="entry name" value="Alkaline_phosphatase_core_sf"/>
</dbReference>
<evidence type="ECO:0000256" key="2">
    <source>
        <dbReference type="ARBA" id="ARBA00022801"/>
    </source>
</evidence>
<dbReference type="GO" id="GO:0005737">
    <property type="term" value="C:cytoplasm"/>
    <property type="evidence" value="ECO:0007669"/>
    <property type="project" value="TreeGrafter"/>
</dbReference>
<feature type="non-terminal residue" evidence="4">
    <location>
        <position position="1"/>
    </location>
</feature>
<dbReference type="Pfam" id="PF00884">
    <property type="entry name" value="Sulfatase"/>
    <property type="match status" value="1"/>
</dbReference>
<name>A0A382KC49_9ZZZZ</name>
<dbReference type="SUPFAM" id="SSF53649">
    <property type="entry name" value="Alkaline phosphatase-like"/>
    <property type="match status" value="1"/>
</dbReference>
<accession>A0A382KC49</accession>
<dbReference type="InterPro" id="IPR000917">
    <property type="entry name" value="Sulfatase_N"/>
</dbReference>
<evidence type="ECO:0000259" key="3">
    <source>
        <dbReference type="Pfam" id="PF00884"/>
    </source>
</evidence>
<sequence>HRSWGPLEPFDNSFPELLNEAGVFRHLVSDHYHYWEDGGLTYHNRYTTYDFIRGQERDPWKALVQPPWERLREMYHKAQFDETPRSLYYHYIINREFMKEEKDFCSVRCFEGGLDFLNLNRKADNWLLQIETFDPHEPFFAPSRFRDDYPTNYKGPIRDWPPYARVTEAPDECDELRANYCAIVALCDAQLGRLLDYFDENEMWHDTALIVSTDHGFLLGEHDWGAKIRMPCYDEVAHIPLFMHHPDFSNQAGTRRQSLSQTIDLMPTILEVFGVEPPSEVEGKSLLSLMAIDNPNRKAGLYGVWASATNITDGRYTYFRYPENMHEQRINQYTLMPTHITSFFSNDELKTATLAPPFNFTKGLPVLKISGNAKSPMYRKMGMNFFQDTDKVLFDTRIDPEQLQPINNDKIETKLIKTNEFE</sequence>
<dbReference type="CDD" id="cd16148">
    <property type="entry name" value="sulfatase_like"/>
    <property type="match status" value="1"/>
</dbReference>
<keyword evidence="1" id="KW-0479">Metal-binding</keyword>
<evidence type="ECO:0000256" key="1">
    <source>
        <dbReference type="ARBA" id="ARBA00022723"/>
    </source>
</evidence>
<feature type="non-terminal residue" evidence="4">
    <location>
        <position position="422"/>
    </location>
</feature>
<protein>
    <recommendedName>
        <fullName evidence="3">Sulfatase N-terminal domain-containing protein</fullName>
    </recommendedName>
</protein>
<dbReference type="PANTHER" id="PTHR45953">
    <property type="entry name" value="IDURONATE 2-SULFATASE"/>
    <property type="match status" value="1"/>
</dbReference>
<feature type="domain" description="Sulfatase N-terminal" evidence="3">
    <location>
        <begin position="10"/>
        <end position="275"/>
    </location>
</feature>
<proteinExistence type="predicted"/>
<keyword evidence="2" id="KW-0378">Hydrolase</keyword>
<dbReference type="EMBL" id="UINC01079508">
    <property type="protein sequence ID" value="SVC21576.1"/>
    <property type="molecule type" value="Genomic_DNA"/>
</dbReference>